<accession>A0ABS5M9V8</accession>
<evidence type="ECO:0000313" key="1">
    <source>
        <dbReference type="EMBL" id="MBS3678935.1"/>
    </source>
</evidence>
<proteinExistence type="predicted"/>
<name>A0ABS5M9V8_9BACI</name>
<gene>
    <name evidence="1" type="ORF">KGF86_01785</name>
</gene>
<sequence length="65" mass="7794">MEKMSIKNLIEVNKMYKSAVDVKVLICNDYIIIRFYDELGFEDDATVLTFEEYELVKKDYYINLI</sequence>
<dbReference type="EMBL" id="JAGXBY010000001">
    <property type="protein sequence ID" value="MBS3678935.1"/>
    <property type="molecule type" value="Genomic_DNA"/>
</dbReference>
<reference evidence="1 2" key="1">
    <citation type="submission" date="2021-05" db="EMBL/GenBank/DDBJ databases">
        <title>Ornithinibacillus massiliensis sp. nov.</title>
        <authorList>
            <person name="Iwaza R."/>
            <person name="Lagier J.-C."/>
            <person name="Raoult D."/>
        </authorList>
    </citation>
    <scope>NUCLEOTIDE SEQUENCE [LARGE SCALE GENOMIC DNA]</scope>
    <source>
        <strain evidence="1 2">Marseille-P3601</strain>
    </source>
</reference>
<evidence type="ECO:0000313" key="2">
    <source>
        <dbReference type="Proteomes" id="UP000681870"/>
    </source>
</evidence>
<keyword evidence="2" id="KW-1185">Reference proteome</keyword>
<dbReference type="Proteomes" id="UP000681870">
    <property type="component" value="Unassembled WGS sequence"/>
</dbReference>
<organism evidence="1 2">
    <name type="scientific">Ornithinibacillus massiliensis</name>
    <dbReference type="NCBI Taxonomy" id="1944633"/>
    <lineage>
        <taxon>Bacteria</taxon>
        <taxon>Bacillati</taxon>
        <taxon>Bacillota</taxon>
        <taxon>Bacilli</taxon>
        <taxon>Bacillales</taxon>
        <taxon>Bacillaceae</taxon>
        <taxon>Ornithinibacillus</taxon>
    </lineage>
</organism>
<protein>
    <submittedName>
        <fullName evidence="1">Uncharacterized protein</fullName>
    </submittedName>
</protein>
<comment type="caution">
    <text evidence="1">The sequence shown here is derived from an EMBL/GenBank/DDBJ whole genome shotgun (WGS) entry which is preliminary data.</text>
</comment>
<dbReference type="RefSeq" id="WP_211740979.1">
    <property type="nucleotide sequence ID" value="NZ_JAGXBY010000001.1"/>
</dbReference>